<accession>A0A1A8YNE5</accession>
<reference evidence="1" key="2">
    <citation type="submission" date="2016-05" db="EMBL/GenBank/DDBJ databases">
        <authorList>
            <person name="Lavstsen T."/>
            <person name="Jespersen J.S."/>
        </authorList>
    </citation>
    <scope>NUCLEOTIDE SEQUENCE [LARGE SCALE GENOMIC DNA]</scope>
</reference>
<name>A0A1A8YNE5_PLAOA</name>
<evidence type="ECO:0000313" key="1">
    <source>
        <dbReference type="EMBL" id="SBT33049.1"/>
    </source>
</evidence>
<dbReference type="Proteomes" id="UP000078555">
    <property type="component" value="Unassembled WGS sequence"/>
</dbReference>
<proteinExistence type="predicted"/>
<evidence type="ECO:0000313" key="2">
    <source>
        <dbReference type="EMBL" id="SBT33459.1"/>
    </source>
</evidence>
<protein>
    <submittedName>
        <fullName evidence="1">Uncharacterized protein</fullName>
    </submittedName>
</protein>
<sequence>MNAVTECPPNLFTLYFLKPFVSLSEDKIQVVRMTWQKCLFSQFQKKGHLTNIPGLLAKLNEMNENIGNVAISKSDLSEESNSNNSCIKTFDVQDLDS</sequence>
<evidence type="ECO:0000313" key="4">
    <source>
        <dbReference type="Proteomes" id="UP000078555"/>
    </source>
</evidence>
<dbReference type="EMBL" id="FLRD01000050">
    <property type="protein sequence ID" value="SBT33049.1"/>
    <property type="molecule type" value="Genomic_DNA"/>
</dbReference>
<organism evidence="1 4">
    <name type="scientific">Plasmodium ovale wallikeri</name>
    <dbReference type="NCBI Taxonomy" id="864142"/>
    <lineage>
        <taxon>Eukaryota</taxon>
        <taxon>Sar</taxon>
        <taxon>Alveolata</taxon>
        <taxon>Apicomplexa</taxon>
        <taxon>Aconoidasida</taxon>
        <taxon>Haemosporida</taxon>
        <taxon>Plasmodiidae</taxon>
        <taxon>Plasmodium</taxon>
        <taxon>Plasmodium (Plasmodium)</taxon>
    </lineage>
</organism>
<keyword evidence="4" id="KW-1185">Reference proteome</keyword>
<dbReference type="Proteomes" id="UP000078550">
    <property type="component" value="Unassembled WGS sequence"/>
</dbReference>
<dbReference type="EMBL" id="FLRE01000062">
    <property type="protein sequence ID" value="SBT33459.1"/>
    <property type="molecule type" value="Genomic_DNA"/>
</dbReference>
<evidence type="ECO:0000313" key="3">
    <source>
        <dbReference type="Proteomes" id="UP000078550"/>
    </source>
</evidence>
<dbReference type="AlphaFoldDB" id="A0A1A8YNE5"/>
<gene>
    <name evidence="1" type="ORF">POVWA1_015250</name>
    <name evidence="2" type="ORF">POVWA2_014900</name>
</gene>
<reference evidence="3 4" key="1">
    <citation type="submission" date="2016-05" db="EMBL/GenBank/DDBJ databases">
        <authorList>
            <person name="Naeem Raeece"/>
        </authorList>
    </citation>
    <scope>NUCLEOTIDE SEQUENCE [LARGE SCALE GENOMIC DNA]</scope>
</reference>